<reference evidence="2 3" key="1">
    <citation type="journal article" date="2016" name="Nat. Commun.">
        <title>Thousands of microbial genomes shed light on interconnected biogeochemical processes in an aquifer system.</title>
        <authorList>
            <person name="Anantharaman K."/>
            <person name="Brown C.T."/>
            <person name="Hug L.A."/>
            <person name="Sharon I."/>
            <person name="Castelle C.J."/>
            <person name="Probst A.J."/>
            <person name="Thomas B.C."/>
            <person name="Singh A."/>
            <person name="Wilkins M.J."/>
            <person name="Karaoz U."/>
            <person name="Brodie E.L."/>
            <person name="Williams K.H."/>
            <person name="Hubbard S.S."/>
            <person name="Banfield J.F."/>
        </authorList>
    </citation>
    <scope>NUCLEOTIDE SEQUENCE [LARGE SCALE GENOMIC DNA]</scope>
</reference>
<sequence>MLLTKFNLYPTFLLIGIILASAIGGRMIPVFLSPENVKERTIPLRDSSPIVYHMESKFDD</sequence>
<organism evidence="2 3">
    <name type="scientific">Candidatus Gottesmanbacteria bacterium RBG_16_37_8</name>
    <dbReference type="NCBI Taxonomy" id="1798371"/>
    <lineage>
        <taxon>Bacteria</taxon>
        <taxon>Candidatus Gottesmaniibacteriota</taxon>
    </lineage>
</organism>
<gene>
    <name evidence="2" type="ORF">A2W14_03835</name>
</gene>
<evidence type="ECO:0000256" key="1">
    <source>
        <dbReference type="SAM" id="Phobius"/>
    </source>
</evidence>
<dbReference type="Proteomes" id="UP000176665">
    <property type="component" value="Unassembled WGS sequence"/>
</dbReference>
<name>A0A1F5YU39_9BACT</name>
<keyword evidence="1" id="KW-0812">Transmembrane</keyword>
<protein>
    <submittedName>
        <fullName evidence="2">Uncharacterized protein</fullName>
    </submittedName>
</protein>
<evidence type="ECO:0000313" key="2">
    <source>
        <dbReference type="EMBL" id="OGG03625.1"/>
    </source>
</evidence>
<dbReference type="AlphaFoldDB" id="A0A1F5YU39"/>
<dbReference type="EMBL" id="MFJA01000021">
    <property type="protein sequence ID" value="OGG03625.1"/>
    <property type="molecule type" value="Genomic_DNA"/>
</dbReference>
<keyword evidence="1" id="KW-0472">Membrane</keyword>
<keyword evidence="1" id="KW-1133">Transmembrane helix</keyword>
<evidence type="ECO:0000313" key="3">
    <source>
        <dbReference type="Proteomes" id="UP000176665"/>
    </source>
</evidence>
<feature type="transmembrane region" description="Helical" evidence="1">
    <location>
        <begin position="12"/>
        <end position="32"/>
    </location>
</feature>
<proteinExistence type="predicted"/>
<comment type="caution">
    <text evidence="2">The sequence shown here is derived from an EMBL/GenBank/DDBJ whole genome shotgun (WGS) entry which is preliminary data.</text>
</comment>
<accession>A0A1F5YU39</accession>